<evidence type="ECO:0000313" key="1">
    <source>
        <dbReference type="EMBL" id="MBX72090.1"/>
    </source>
</evidence>
<accession>A0A2P2QYM3</accession>
<dbReference type="AlphaFoldDB" id="A0A2P2QYM3"/>
<organism evidence="1">
    <name type="scientific">Rhizophora mucronata</name>
    <name type="common">Asiatic mangrove</name>
    <dbReference type="NCBI Taxonomy" id="61149"/>
    <lineage>
        <taxon>Eukaryota</taxon>
        <taxon>Viridiplantae</taxon>
        <taxon>Streptophyta</taxon>
        <taxon>Embryophyta</taxon>
        <taxon>Tracheophyta</taxon>
        <taxon>Spermatophyta</taxon>
        <taxon>Magnoliopsida</taxon>
        <taxon>eudicotyledons</taxon>
        <taxon>Gunneridae</taxon>
        <taxon>Pentapetalae</taxon>
        <taxon>rosids</taxon>
        <taxon>fabids</taxon>
        <taxon>Malpighiales</taxon>
        <taxon>Rhizophoraceae</taxon>
        <taxon>Rhizophora</taxon>
    </lineage>
</organism>
<proteinExistence type="predicted"/>
<sequence length="21" mass="2242">MIMAMGTAATRTRPLLVPIVV</sequence>
<reference evidence="1" key="1">
    <citation type="submission" date="2018-02" db="EMBL/GenBank/DDBJ databases">
        <title>Rhizophora mucronata_Transcriptome.</title>
        <authorList>
            <person name="Meera S.P."/>
            <person name="Sreeshan A."/>
            <person name="Augustine A."/>
        </authorList>
    </citation>
    <scope>NUCLEOTIDE SEQUENCE</scope>
    <source>
        <tissue evidence="1">Leaf</tissue>
    </source>
</reference>
<protein>
    <submittedName>
        <fullName evidence="1">Uncharacterized protein</fullName>
    </submittedName>
</protein>
<dbReference type="EMBL" id="GGEC01091606">
    <property type="protein sequence ID" value="MBX72090.1"/>
    <property type="molecule type" value="Transcribed_RNA"/>
</dbReference>
<name>A0A2P2QYM3_RHIMU</name>